<protein>
    <submittedName>
        <fullName evidence="1">SDR family NAD(P)-dependent oxidoreductase</fullName>
    </submittedName>
</protein>
<evidence type="ECO:0000313" key="1">
    <source>
        <dbReference type="EMBL" id="MBD0380522.1"/>
    </source>
</evidence>
<gene>
    <name evidence="1" type="ORF">ICC18_10385</name>
</gene>
<dbReference type="Pfam" id="PF00106">
    <property type="entry name" value="adh_short"/>
    <property type="match status" value="1"/>
</dbReference>
<dbReference type="SUPFAM" id="SSF51735">
    <property type="entry name" value="NAD(P)-binding Rossmann-fold domains"/>
    <property type="match status" value="1"/>
</dbReference>
<dbReference type="PRINTS" id="PR00081">
    <property type="entry name" value="GDHRDH"/>
</dbReference>
<proteinExistence type="predicted"/>
<dbReference type="Gene3D" id="3.40.50.720">
    <property type="entry name" value="NAD(P)-binding Rossmann-like Domain"/>
    <property type="match status" value="1"/>
</dbReference>
<dbReference type="EMBL" id="JACVVD010000003">
    <property type="protein sequence ID" value="MBD0380522.1"/>
    <property type="molecule type" value="Genomic_DNA"/>
</dbReference>
<dbReference type="PANTHER" id="PTHR44147">
    <property type="entry name" value="DEHYDROGENASE/REDUCTASE SDR FAMILY MEMBER 1"/>
    <property type="match status" value="1"/>
</dbReference>
<reference evidence="1" key="1">
    <citation type="submission" date="2020-09" db="EMBL/GenBank/DDBJ databases">
        <title>Draft Genome Sequence of Paenibacillus sp. WST5.</title>
        <authorList>
            <person name="Bao Z."/>
        </authorList>
    </citation>
    <scope>NUCLEOTIDE SEQUENCE</scope>
    <source>
        <strain evidence="1">WST5</strain>
    </source>
</reference>
<comment type="caution">
    <text evidence="1">The sequence shown here is derived from an EMBL/GenBank/DDBJ whole genome shotgun (WGS) entry which is preliminary data.</text>
</comment>
<name>A0A926KMF4_9BACL</name>
<keyword evidence="2" id="KW-1185">Reference proteome</keyword>
<dbReference type="Proteomes" id="UP000650466">
    <property type="component" value="Unassembled WGS sequence"/>
</dbReference>
<accession>A0A926KMF4</accession>
<evidence type="ECO:0000313" key="2">
    <source>
        <dbReference type="Proteomes" id="UP000650466"/>
    </source>
</evidence>
<dbReference type="PANTHER" id="PTHR44147:SF2">
    <property type="entry name" value="DEHYDROGENASE_REDUCTASE SDR FAMILY MEMBER 1"/>
    <property type="match status" value="1"/>
</dbReference>
<dbReference type="InterPro" id="IPR002347">
    <property type="entry name" value="SDR_fam"/>
</dbReference>
<organism evidence="1 2">
    <name type="scientific">Paenibacillus sedimenti</name>
    <dbReference type="NCBI Taxonomy" id="2770274"/>
    <lineage>
        <taxon>Bacteria</taxon>
        <taxon>Bacillati</taxon>
        <taxon>Bacillota</taxon>
        <taxon>Bacilli</taxon>
        <taxon>Bacillales</taxon>
        <taxon>Paenibacillaceae</taxon>
        <taxon>Paenibacillus</taxon>
    </lineage>
</organism>
<dbReference type="AlphaFoldDB" id="A0A926KMF4"/>
<dbReference type="RefSeq" id="WP_188174313.1">
    <property type="nucleotide sequence ID" value="NZ_JACVVD010000003.1"/>
</dbReference>
<dbReference type="InterPro" id="IPR036291">
    <property type="entry name" value="NAD(P)-bd_dom_sf"/>
</dbReference>
<sequence>MEQGSKKLQGKIVLVTGSSRGAGKGIALALGEAGATVYVTGRSTKAQAARTDVTGTIEDTADEVTARGGAGIAVRCDHTVDGDVDALYERIYREQGKLDVVVNNAWGGYEDYEEVDFSAPFWEQPMKRWDKMFQAGLRAQMVSSRCAMKRFFLEQKNGLIINTGVQSDLGGNYPVNVFYDTVKRAVVNMTKAISINIKAAGIGVTALTLAPGWMRTEGVMKHFGLQPEDPDFMKIEELHVTESVEYIGRAVVALAADPGVHQKAGQLVEVGNLALEYGFTDIDGRQLPPFRL</sequence>